<evidence type="ECO:0000313" key="5">
    <source>
        <dbReference type="Proteomes" id="UP001210380"/>
    </source>
</evidence>
<dbReference type="Gene3D" id="3.40.140.10">
    <property type="entry name" value="Cytidine Deaminase, domain 2"/>
    <property type="match status" value="1"/>
</dbReference>
<organism evidence="4 5">
    <name type="scientific">Saccharopolyspora oryzae</name>
    <dbReference type="NCBI Taxonomy" id="2997343"/>
    <lineage>
        <taxon>Bacteria</taxon>
        <taxon>Bacillati</taxon>
        <taxon>Actinomycetota</taxon>
        <taxon>Actinomycetes</taxon>
        <taxon>Pseudonocardiales</taxon>
        <taxon>Pseudonocardiaceae</taxon>
        <taxon>Saccharopolyspora</taxon>
    </lineage>
</organism>
<keyword evidence="5" id="KW-1185">Reference proteome</keyword>
<evidence type="ECO:0000313" key="4">
    <source>
        <dbReference type="EMBL" id="MDA3631267.1"/>
    </source>
</evidence>
<sequence>MVVRGEEQAMRAAIAASEQVRGTTSPNPPVGCVILGAGGEVVGVGATRPPGGPHAEVVALRAAGERAEGGTAVVTLEPCSHTGRTPPCTDAL</sequence>
<dbReference type="Pfam" id="PF00383">
    <property type="entry name" value="dCMP_cyt_deam_1"/>
    <property type="match status" value="1"/>
</dbReference>
<dbReference type="InterPro" id="IPR016192">
    <property type="entry name" value="APOBEC/CMP_deaminase_Zn-bd"/>
</dbReference>
<dbReference type="Proteomes" id="UP001210380">
    <property type="component" value="Unassembled WGS sequence"/>
</dbReference>
<protein>
    <submittedName>
        <fullName evidence="4">Bifunctional diaminohydroxyphosphoribosylaminopyrimidine deaminase/5-amino-6-(5-phosphoribosylamino)uracil reductase</fullName>
    </submittedName>
</protein>
<evidence type="ECO:0000256" key="2">
    <source>
        <dbReference type="ARBA" id="ARBA00022833"/>
    </source>
</evidence>
<evidence type="ECO:0000259" key="3">
    <source>
        <dbReference type="PROSITE" id="PS51747"/>
    </source>
</evidence>
<keyword evidence="2" id="KW-0862">Zinc</keyword>
<name>A0ABT4VBD5_9PSEU</name>
<dbReference type="PROSITE" id="PS51747">
    <property type="entry name" value="CYT_DCMP_DEAMINASES_2"/>
    <property type="match status" value="1"/>
</dbReference>
<comment type="caution">
    <text evidence="4">The sequence shown here is derived from an EMBL/GenBank/DDBJ whole genome shotgun (WGS) entry which is preliminary data.</text>
</comment>
<dbReference type="SUPFAM" id="SSF53927">
    <property type="entry name" value="Cytidine deaminase-like"/>
    <property type="match status" value="1"/>
</dbReference>
<evidence type="ECO:0000256" key="1">
    <source>
        <dbReference type="ARBA" id="ARBA00022723"/>
    </source>
</evidence>
<dbReference type="PROSITE" id="PS00903">
    <property type="entry name" value="CYT_DCMP_DEAMINASES_1"/>
    <property type="match status" value="1"/>
</dbReference>
<dbReference type="InterPro" id="IPR002125">
    <property type="entry name" value="CMP_dCMP_dom"/>
</dbReference>
<keyword evidence="1" id="KW-0479">Metal-binding</keyword>
<gene>
    <name evidence="4" type="ORF">OU415_37980</name>
</gene>
<dbReference type="InterPro" id="IPR016193">
    <property type="entry name" value="Cytidine_deaminase-like"/>
</dbReference>
<proteinExistence type="predicted"/>
<feature type="domain" description="CMP/dCMP-type deaminase" evidence="3">
    <location>
        <begin position="4"/>
        <end position="92"/>
    </location>
</feature>
<accession>A0ABT4VBD5</accession>
<feature type="non-terminal residue" evidence="4">
    <location>
        <position position="92"/>
    </location>
</feature>
<reference evidence="4 5" key="1">
    <citation type="submission" date="2022-11" db="EMBL/GenBank/DDBJ databases">
        <title>Draft genome sequence of Saccharopolyspora sp. WRP15-2 isolated from rhizosphere soils of wild rice in Thailand.</title>
        <authorList>
            <person name="Duangmal K."/>
            <person name="Kammanee S."/>
            <person name="Muangham S."/>
        </authorList>
    </citation>
    <scope>NUCLEOTIDE SEQUENCE [LARGE SCALE GENOMIC DNA]</scope>
    <source>
        <strain evidence="4 5">WRP15-2</strain>
    </source>
</reference>
<dbReference type="EMBL" id="JAQGLA010000172">
    <property type="protein sequence ID" value="MDA3631267.1"/>
    <property type="molecule type" value="Genomic_DNA"/>
</dbReference>